<evidence type="ECO:0000259" key="1">
    <source>
        <dbReference type="Pfam" id="PF01266"/>
    </source>
</evidence>
<feature type="domain" description="FAD dependent oxidoreductase" evidence="1">
    <location>
        <begin position="32"/>
        <end position="413"/>
    </location>
</feature>
<reference evidence="2" key="1">
    <citation type="journal article" date="2020" name="Stud. Mycol.">
        <title>101 Dothideomycetes genomes: a test case for predicting lifestyles and emergence of pathogens.</title>
        <authorList>
            <person name="Haridas S."/>
            <person name="Albert R."/>
            <person name="Binder M."/>
            <person name="Bloem J."/>
            <person name="Labutti K."/>
            <person name="Salamov A."/>
            <person name="Andreopoulos B."/>
            <person name="Baker S."/>
            <person name="Barry K."/>
            <person name="Bills G."/>
            <person name="Bluhm B."/>
            <person name="Cannon C."/>
            <person name="Castanera R."/>
            <person name="Culley D."/>
            <person name="Daum C."/>
            <person name="Ezra D."/>
            <person name="Gonzalez J."/>
            <person name="Henrissat B."/>
            <person name="Kuo A."/>
            <person name="Liang C."/>
            <person name="Lipzen A."/>
            <person name="Lutzoni F."/>
            <person name="Magnuson J."/>
            <person name="Mondo S."/>
            <person name="Nolan M."/>
            <person name="Ohm R."/>
            <person name="Pangilinan J."/>
            <person name="Park H.-J."/>
            <person name="Ramirez L."/>
            <person name="Alfaro M."/>
            <person name="Sun H."/>
            <person name="Tritt A."/>
            <person name="Yoshinaga Y."/>
            <person name="Zwiers L.-H."/>
            <person name="Turgeon B."/>
            <person name="Goodwin S."/>
            <person name="Spatafora J."/>
            <person name="Crous P."/>
            <person name="Grigoriev I."/>
        </authorList>
    </citation>
    <scope>NUCLEOTIDE SEQUENCE</scope>
    <source>
        <strain evidence="2">CBS 121410</strain>
    </source>
</reference>
<feature type="non-terminal residue" evidence="2">
    <location>
        <position position="439"/>
    </location>
</feature>
<evidence type="ECO:0000313" key="2">
    <source>
        <dbReference type="EMBL" id="KAF2089301.1"/>
    </source>
</evidence>
<dbReference type="SUPFAM" id="SSF51905">
    <property type="entry name" value="FAD/NAD(P)-binding domain"/>
    <property type="match status" value="1"/>
</dbReference>
<keyword evidence="3" id="KW-1185">Reference proteome</keyword>
<dbReference type="GO" id="GO:0005737">
    <property type="term" value="C:cytoplasm"/>
    <property type="evidence" value="ECO:0007669"/>
    <property type="project" value="TreeGrafter"/>
</dbReference>
<dbReference type="PANTHER" id="PTHR13847">
    <property type="entry name" value="SARCOSINE DEHYDROGENASE-RELATED"/>
    <property type="match status" value="1"/>
</dbReference>
<dbReference type="Pfam" id="PF01266">
    <property type="entry name" value="DAO"/>
    <property type="match status" value="1"/>
</dbReference>
<sequence length="439" mass="48210">LPVPNPTISHWLSEPHPLHNHRSTPDLPAECDVLIIGTGMAGVTTAYHLTEQTSPTPPSILLLEARSTCSGATGRNGGHSKVQARTLTGFLDRVGEETTNEFNRLVHGIIYDLKGIVEREGIECEFELRRSFDVFLDEGDARKAHEAFEQQCKNGCEWVKDISWIDERYAEKITSVRGAAGAFSVPACSLWPYKFCTQLLSTILARHPTTNLQTNTPVHAVTPASSGHLFHVHTPRGTVLARKIIYATNAYTGGLLPSYKPVIVPTKGTAASLAIPESKPPVQPHLSCTYNIDYGGGKVDYFNPRPEGRRIVLGGASWLFRGEKGKWRGVVDDSTLMGEEVERYFERYMQRNFLGWEGSGCERERVWTGIMGSTPDQLPHVGKVPGTSNAWILAGFNGGGMSMIPACAKGVAKMVAEDAAYEDVGLPGFFKTTEERLKR</sequence>
<gene>
    <name evidence="2" type="ORF">K490DRAFT_1802</name>
</gene>
<dbReference type="Gene3D" id="3.30.9.10">
    <property type="entry name" value="D-Amino Acid Oxidase, subunit A, domain 2"/>
    <property type="match status" value="1"/>
</dbReference>
<accession>A0A6A5YER7</accession>
<dbReference type="InterPro" id="IPR036188">
    <property type="entry name" value="FAD/NAD-bd_sf"/>
</dbReference>
<evidence type="ECO:0000313" key="3">
    <source>
        <dbReference type="Proteomes" id="UP000799776"/>
    </source>
</evidence>
<dbReference type="Proteomes" id="UP000799776">
    <property type="component" value="Unassembled WGS sequence"/>
</dbReference>
<dbReference type="InterPro" id="IPR006076">
    <property type="entry name" value="FAD-dep_OxRdtase"/>
</dbReference>
<dbReference type="OrthoDB" id="429143at2759"/>
<dbReference type="EMBL" id="ML978714">
    <property type="protein sequence ID" value="KAF2089301.1"/>
    <property type="molecule type" value="Genomic_DNA"/>
</dbReference>
<dbReference type="PANTHER" id="PTHR13847:SF279">
    <property type="entry name" value="FAD DEPENDENT OXIDOREDUCTASE DOMAIN-CONTAINING PROTEIN-RELATED"/>
    <property type="match status" value="1"/>
</dbReference>
<proteinExistence type="predicted"/>
<name>A0A6A5YER7_9PEZI</name>
<protein>
    <submittedName>
        <fullName evidence="2">FAD dependent oxidoreductase</fullName>
    </submittedName>
</protein>
<dbReference type="Gene3D" id="3.50.50.60">
    <property type="entry name" value="FAD/NAD(P)-binding domain"/>
    <property type="match status" value="1"/>
</dbReference>
<organism evidence="2 3">
    <name type="scientific">Saccharata proteae CBS 121410</name>
    <dbReference type="NCBI Taxonomy" id="1314787"/>
    <lineage>
        <taxon>Eukaryota</taxon>
        <taxon>Fungi</taxon>
        <taxon>Dikarya</taxon>
        <taxon>Ascomycota</taxon>
        <taxon>Pezizomycotina</taxon>
        <taxon>Dothideomycetes</taxon>
        <taxon>Dothideomycetes incertae sedis</taxon>
        <taxon>Botryosphaeriales</taxon>
        <taxon>Saccharataceae</taxon>
        <taxon>Saccharata</taxon>
    </lineage>
</organism>
<dbReference type="AlphaFoldDB" id="A0A6A5YER7"/>
<feature type="non-terminal residue" evidence="2">
    <location>
        <position position="1"/>
    </location>
</feature>